<evidence type="ECO:0000313" key="2">
    <source>
        <dbReference type="Proteomes" id="UP000003240"/>
    </source>
</evidence>
<keyword evidence="2" id="KW-1185">Reference proteome</keyword>
<protein>
    <submittedName>
        <fullName evidence="1">Uncharacterized protein</fullName>
    </submittedName>
</protein>
<name>F7NFT2_9FIRM</name>
<gene>
    <name evidence="1" type="ORF">ALO_04568</name>
</gene>
<dbReference type="AlphaFoldDB" id="F7NFT2"/>
<comment type="caution">
    <text evidence="1">The sequence shown here is derived from an EMBL/GenBank/DDBJ whole genome shotgun (WGS) entry which is preliminary data.</text>
</comment>
<sequence>MKLVHQEVQRVIPVLRELPVKLELPATPGLRELLVQ</sequence>
<reference evidence="1 2" key="1">
    <citation type="journal article" date="2011" name="EMBO J.">
        <title>Structural diversity of bacterial flagellar motors.</title>
        <authorList>
            <person name="Chen S."/>
            <person name="Beeby M."/>
            <person name="Murphy G.E."/>
            <person name="Leadbetter J.R."/>
            <person name="Hendrixson D.R."/>
            <person name="Briegel A."/>
            <person name="Li Z."/>
            <person name="Shi J."/>
            <person name="Tocheva E.I."/>
            <person name="Muller A."/>
            <person name="Dobro M.J."/>
            <person name="Jensen G.J."/>
        </authorList>
    </citation>
    <scope>NUCLEOTIDE SEQUENCE [LARGE SCALE GENOMIC DNA]</scope>
    <source>
        <strain evidence="1 2">DSM 6540</strain>
    </source>
</reference>
<proteinExistence type="predicted"/>
<evidence type="ECO:0000313" key="1">
    <source>
        <dbReference type="EMBL" id="EGO65093.1"/>
    </source>
</evidence>
<organism evidence="1 2">
    <name type="scientific">Acetonema longum DSM 6540</name>
    <dbReference type="NCBI Taxonomy" id="1009370"/>
    <lineage>
        <taxon>Bacteria</taxon>
        <taxon>Bacillati</taxon>
        <taxon>Bacillota</taxon>
        <taxon>Negativicutes</taxon>
        <taxon>Acetonemataceae</taxon>
        <taxon>Acetonema</taxon>
    </lineage>
</organism>
<dbReference type="EMBL" id="AFGF01000034">
    <property type="protein sequence ID" value="EGO65093.1"/>
    <property type="molecule type" value="Genomic_DNA"/>
</dbReference>
<dbReference type="Proteomes" id="UP000003240">
    <property type="component" value="Unassembled WGS sequence"/>
</dbReference>
<accession>F7NFT2</accession>